<keyword evidence="2" id="KW-1185">Reference proteome</keyword>
<protein>
    <submittedName>
        <fullName evidence="1">Uncharacterized protein</fullName>
    </submittedName>
</protein>
<organism evidence="1 2">
    <name type="scientific">Acropora cervicornis</name>
    <name type="common">Staghorn coral</name>
    <dbReference type="NCBI Taxonomy" id="6130"/>
    <lineage>
        <taxon>Eukaryota</taxon>
        <taxon>Metazoa</taxon>
        <taxon>Cnidaria</taxon>
        <taxon>Anthozoa</taxon>
        <taxon>Hexacorallia</taxon>
        <taxon>Scleractinia</taxon>
        <taxon>Astrocoeniina</taxon>
        <taxon>Acroporidae</taxon>
        <taxon>Acropora</taxon>
    </lineage>
</organism>
<gene>
    <name evidence="1" type="ORF">P5673_024324</name>
</gene>
<dbReference type="Proteomes" id="UP001249851">
    <property type="component" value="Unassembled WGS sequence"/>
</dbReference>
<comment type="caution">
    <text evidence="1">The sequence shown here is derived from an EMBL/GenBank/DDBJ whole genome shotgun (WGS) entry which is preliminary data.</text>
</comment>
<name>A0AAD9UY55_ACRCE</name>
<evidence type="ECO:0000313" key="1">
    <source>
        <dbReference type="EMBL" id="KAK2554314.1"/>
    </source>
</evidence>
<reference evidence="1" key="2">
    <citation type="journal article" date="2023" name="Science">
        <title>Genomic signatures of disease resistance in endangered staghorn corals.</title>
        <authorList>
            <person name="Vollmer S.V."/>
            <person name="Selwyn J.D."/>
            <person name="Despard B.A."/>
            <person name="Roesel C.L."/>
        </authorList>
    </citation>
    <scope>NUCLEOTIDE SEQUENCE</scope>
    <source>
        <strain evidence="1">K2</strain>
    </source>
</reference>
<sequence length="143" mass="16466">MVTRLNGIPQAVSSRLAMQRFPTKMFEGLASNGFVVQMMKQTERFSTKEMKRTNVNPKPSEMRTLEPRPKDVELLNMTRENRSVVSLVHYGSLNAMKKGDEFSFCLNMCLYKVDILIYTLPEFVLLAKCISKITQAMMFLMLI</sequence>
<evidence type="ECO:0000313" key="2">
    <source>
        <dbReference type="Proteomes" id="UP001249851"/>
    </source>
</evidence>
<proteinExistence type="predicted"/>
<accession>A0AAD9UY55</accession>
<dbReference type="EMBL" id="JARQWQ010000071">
    <property type="protein sequence ID" value="KAK2554314.1"/>
    <property type="molecule type" value="Genomic_DNA"/>
</dbReference>
<dbReference type="AlphaFoldDB" id="A0AAD9UY55"/>
<reference evidence="1" key="1">
    <citation type="journal article" date="2023" name="G3 (Bethesda)">
        <title>Whole genome assembly and annotation of the endangered Caribbean coral Acropora cervicornis.</title>
        <authorList>
            <person name="Selwyn J.D."/>
            <person name="Vollmer S.V."/>
        </authorList>
    </citation>
    <scope>NUCLEOTIDE SEQUENCE</scope>
    <source>
        <strain evidence="1">K2</strain>
    </source>
</reference>